<dbReference type="InterPro" id="IPR008947">
    <property type="entry name" value="PLipase_C/P1_nuclease_dom_sf"/>
</dbReference>
<comment type="caution">
    <text evidence="9">The sequence shown here is derived from an EMBL/GenBank/DDBJ whole genome shotgun (WGS) entry which is preliminary data.</text>
</comment>
<dbReference type="Pfam" id="PF02265">
    <property type="entry name" value="S1-P1_nuclease"/>
    <property type="match status" value="2"/>
</dbReference>
<evidence type="ECO:0000256" key="6">
    <source>
        <dbReference type="ARBA" id="ARBA00023157"/>
    </source>
</evidence>
<name>A0A9P6UC38_9FUNG</name>
<protein>
    <recommendedName>
        <fullName evidence="11">Phospholipase C/P1 nuclease</fullName>
    </recommendedName>
</protein>
<evidence type="ECO:0000256" key="1">
    <source>
        <dbReference type="ARBA" id="ARBA00009547"/>
    </source>
</evidence>
<evidence type="ECO:0000256" key="4">
    <source>
        <dbReference type="ARBA" id="ARBA00022759"/>
    </source>
</evidence>
<dbReference type="GO" id="GO:0004519">
    <property type="term" value="F:endonuclease activity"/>
    <property type="evidence" value="ECO:0007669"/>
    <property type="project" value="UniProtKB-KW"/>
</dbReference>
<feature type="signal peptide" evidence="8">
    <location>
        <begin position="1"/>
        <end position="19"/>
    </location>
</feature>
<sequence>MRVSLAVLASALTLQVAQGYGILGHTFTGQIAQLLLTHETARQIKDILSPYYDGLLSKAAPWPDTIKMRPQYRWATVLHYVNTPGDNPPDDCRFEYSSNRRDVVNGIFNMTATLLHYQANPPKSSRSPPPPRSIELERQYDDDAWFLAGSGLSNRDINNNNDDDDQDDDSDKVDRSIREDALRFFVHFMGDLHQPLHTAGKARGGNDAPARWRRAKTNLHRIWDGQLIMKDIKDNFDNDPKAYLDSIMELTTTFWAPSANWSTCDPDVIANELVDNPWATALQPSSPSSSSSTNHHKHTVLHHLCPKAWAREMNALACEYAWEGYHQGRNPSEDQDMSEGHYFDRATDRDHGYLVRRLLAMSGVRMAAILNAIFDPERPSEDDLVHLAASRPWRSSSSSSLSSMESRFRHLRRPLSGYYQTVQWLRDWIQQAEQDGEGDHHAGCSDYDDDYAVDSMDHVEEGQQAGRAPQRPFVLQL</sequence>
<dbReference type="SUPFAM" id="SSF48537">
    <property type="entry name" value="Phospholipase C/P1 nuclease"/>
    <property type="match status" value="1"/>
</dbReference>
<dbReference type="Gene3D" id="1.10.575.10">
    <property type="entry name" value="P1 Nuclease"/>
    <property type="match status" value="1"/>
</dbReference>
<dbReference type="PANTHER" id="PTHR33146:SF29">
    <property type="entry name" value="S1_P1 NUCLEASE"/>
    <property type="match status" value="1"/>
</dbReference>
<dbReference type="GO" id="GO:0046872">
    <property type="term" value="F:metal ion binding"/>
    <property type="evidence" value="ECO:0007669"/>
    <property type="project" value="UniProtKB-KW"/>
</dbReference>
<evidence type="ECO:0000313" key="9">
    <source>
        <dbReference type="EMBL" id="KAG0268673.1"/>
    </source>
</evidence>
<organism evidence="9 10">
    <name type="scientific">Actinomortierella ambigua</name>
    <dbReference type="NCBI Taxonomy" id="1343610"/>
    <lineage>
        <taxon>Eukaryota</taxon>
        <taxon>Fungi</taxon>
        <taxon>Fungi incertae sedis</taxon>
        <taxon>Mucoromycota</taxon>
        <taxon>Mortierellomycotina</taxon>
        <taxon>Mortierellomycetes</taxon>
        <taxon>Mortierellales</taxon>
        <taxon>Mortierellaceae</taxon>
        <taxon>Actinomortierella</taxon>
    </lineage>
</organism>
<keyword evidence="3" id="KW-0479">Metal-binding</keyword>
<keyword evidence="2" id="KW-0540">Nuclease</keyword>
<keyword evidence="10" id="KW-1185">Reference proteome</keyword>
<dbReference type="Proteomes" id="UP000807716">
    <property type="component" value="Unassembled WGS sequence"/>
</dbReference>
<evidence type="ECO:0008006" key="11">
    <source>
        <dbReference type="Google" id="ProtNLM"/>
    </source>
</evidence>
<dbReference type="GO" id="GO:0016788">
    <property type="term" value="F:hydrolase activity, acting on ester bonds"/>
    <property type="evidence" value="ECO:0007669"/>
    <property type="project" value="InterPro"/>
</dbReference>
<feature type="chain" id="PRO_5040148818" description="Phospholipase C/P1 nuclease" evidence="8">
    <location>
        <begin position="20"/>
        <end position="477"/>
    </location>
</feature>
<dbReference type="EMBL" id="JAAAJB010000044">
    <property type="protein sequence ID" value="KAG0268673.1"/>
    <property type="molecule type" value="Genomic_DNA"/>
</dbReference>
<dbReference type="InterPro" id="IPR003154">
    <property type="entry name" value="S1/P1nuclease"/>
</dbReference>
<reference evidence="9" key="1">
    <citation type="journal article" date="2020" name="Fungal Divers.">
        <title>Resolving the Mortierellaceae phylogeny through synthesis of multi-gene phylogenetics and phylogenomics.</title>
        <authorList>
            <person name="Vandepol N."/>
            <person name="Liber J."/>
            <person name="Desiro A."/>
            <person name="Na H."/>
            <person name="Kennedy M."/>
            <person name="Barry K."/>
            <person name="Grigoriev I.V."/>
            <person name="Miller A.N."/>
            <person name="O'Donnell K."/>
            <person name="Stajich J.E."/>
            <person name="Bonito G."/>
        </authorList>
    </citation>
    <scope>NUCLEOTIDE SEQUENCE</scope>
    <source>
        <strain evidence="9">BC1065</strain>
    </source>
</reference>
<accession>A0A9P6UC38</accession>
<evidence type="ECO:0000256" key="8">
    <source>
        <dbReference type="SAM" id="SignalP"/>
    </source>
</evidence>
<dbReference type="AlphaFoldDB" id="A0A9P6UC38"/>
<dbReference type="CDD" id="cd11010">
    <property type="entry name" value="S1-P1_nuclease"/>
    <property type="match status" value="1"/>
</dbReference>
<keyword evidence="7" id="KW-0325">Glycoprotein</keyword>
<evidence type="ECO:0000256" key="7">
    <source>
        <dbReference type="ARBA" id="ARBA00023180"/>
    </source>
</evidence>
<keyword evidence="4" id="KW-0255">Endonuclease</keyword>
<keyword evidence="6" id="KW-1015">Disulfide bond</keyword>
<dbReference type="GO" id="GO:0003676">
    <property type="term" value="F:nucleic acid binding"/>
    <property type="evidence" value="ECO:0007669"/>
    <property type="project" value="InterPro"/>
</dbReference>
<proteinExistence type="inferred from homology"/>
<keyword evidence="5" id="KW-0378">Hydrolase</keyword>
<evidence type="ECO:0000256" key="5">
    <source>
        <dbReference type="ARBA" id="ARBA00022801"/>
    </source>
</evidence>
<dbReference type="OrthoDB" id="441446at2759"/>
<gene>
    <name evidence="9" type="ORF">DFQ27_006041</name>
</gene>
<dbReference type="PANTHER" id="PTHR33146">
    <property type="entry name" value="ENDONUCLEASE 4"/>
    <property type="match status" value="1"/>
</dbReference>
<evidence type="ECO:0000256" key="2">
    <source>
        <dbReference type="ARBA" id="ARBA00022722"/>
    </source>
</evidence>
<evidence type="ECO:0000256" key="3">
    <source>
        <dbReference type="ARBA" id="ARBA00022723"/>
    </source>
</evidence>
<dbReference type="GO" id="GO:0006308">
    <property type="term" value="P:DNA catabolic process"/>
    <property type="evidence" value="ECO:0007669"/>
    <property type="project" value="InterPro"/>
</dbReference>
<evidence type="ECO:0000313" key="10">
    <source>
        <dbReference type="Proteomes" id="UP000807716"/>
    </source>
</evidence>
<comment type="similarity">
    <text evidence="1">Belongs to the nuclease type I family.</text>
</comment>
<keyword evidence="8" id="KW-0732">Signal</keyword>